<accession>A0A061IVL0</accession>
<feature type="compositionally biased region" description="Basic and acidic residues" evidence="1">
    <location>
        <begin position="274"/>
        <end position="300"/>
    </location>
</feature>
<feature type="region of interest" description="Disordered" evidence="1">
    <location>
        <begin position="247"/>
        <end position="307"/>
    </location>
</feature>
<keyword evidence="3" id="KW-1185">Reference proteome</keyword>
<dbReference type="Proteomes" id="UP000031737">
    <property type="component" value="Unassembled WGS sequence"/>
</dbReference>
<gene>
    <name evidence="2" type="ORF">TRSC58_06236</name>
</gene>
<proteinExistence type="predicted"/>
<dbReference type="OrthoDB" id="10506943at2759"/>
<reference evidence="2 3" key="1">
    <citation type="submission" date="2013-07" db="EMBL/GenBank/DDBJ databases">
        <authorList>
            <person name="Stoco P.H."/>
            <person name="Wagner G."/>
            <person name="Gerber A."/>
            <person name="Zaha A."/>
            <person name="Thompson C."/>
            <person name="Bartholomeu D.C."/>
            <person name="Luckemeyer D.D."/>
            <person name="Bahia D."/>
            <person name="Loreto E."/>
            <person name="Prestes E.B."/>
            <person name="Lima F.M."/>
            <person name="Rodrigues-Luiz G."/>
            <person name="Vallejo G.A."/>
            <person name="Filho J.F."/>
            <person name="Monteiro K.M."/>
            <person name="Tyler K.M."/>
            <person name="de Almeida L.G."/>
            <person name="Ortiz M.F."/>
            <person name="Siervo M.A."/>
            <person name="de Moraes M.H."/>
            <person name="Cunha O.L."/>
            <person name="Mendonca-Neto R."/>
            <person name="Silva R."/>
            <person name="Teixeira S.M."/>
            <person name="Murta S.M."/>
            <person name="Sincero T.C."/>
            <person name="Mendes T.A."/>
            <person name="Urmenyi T.P."/>
            <person name="Silva V.G."/>
            <person name="da Rocha W.D."/>
            <person name="Andersson B."/>
            <person name="Romanha A.J."/>
            <person name="Steindel M."/>
            <person name="de Vasconcelos A.T."/>
            <person name="Grisard E.C."/>
        </authorList>
    </citation>
    <scope>NUCLEOTIDE SEQUENCE [LARGE SCALE GENOMIC DNA]</scope>
    <source>
        <strain evidence="2 3">SC58</strain>
    </source>
</reference>
<name>A0A061IVL0_TRYRA</name>
<dbReference type="EMBL" id="AUPL01006236">
    <property type="protein sequence ID" value="ESL06095.1"/>
    <property type="molecule type" value="Genomic_DNA"/>
</dbReference>
<sequence>MLSEKVPARTFELEVYDKYEKEYVQFEECTVEVQHPDVVEGCICTCVLADEKSCSWTFQRIRYDVLRPAYKRDVTTLLEHCIISKAKLLHWLVHDKIVPQTPNEIPIMPPLPPPPPPPPPLTASGFAASKTPTQHPVGLPTYATALRMQQGNAQPHAAMRMTPPLSEIMAPGAALPLSGLHMRDSQIQGTSSPVPTAPFSNVHGPLHVPAEPTTATPNPSTTTTDANALTTLQLLSTMVSSVHIVRTNEKDGQNKSASRANHRRHQQQGNDVRGLSDAHEKHDADKRVDNNRASRQDGKKSAPAADHCAQCLKKKHSEDLRLDKRDNKYYCYSCWAKLGWEFCRECGEFNKGYRERTRRHVGEFYCNTCWSSFNKEGEEATRKDSQVSASPNGQKQQNQRQRKQKRQQVEEDGVAVEETAEKKTKKRRPTERKSSRKSPNDEERVIDAAAEGEENMNTSLSNKLNLSERVNEGQANPKRKRNRKSVVEAETPCEVHQNMIETAPQAPQEVVVPNQVDVVVE</sequence>
<feature type="compositionally biased region" description="Polar residues" evidence="1">
    <location>
        <begin position="455"/>
        <end position="465"/>
    </location>
</feature>
<evidence type="ECO:0000256" key="1">
    <source>
        <dbReference type="SAM" id="MobiDB-lite"/>
    </source>
</evidence>
<feature type="compositionally biased region" description="Low complexity" evidence="1">
    <location>
        <begin position="209"/>
        <end position="224"/>
    </location>
</feature>
<feature type="compositionally biased region" description="Basic residues" evidence="1">
    <location>
        <begin position="423"/>
        <end position="436"/>
    </location>
</feature>
<comment type="caution">
    <text evidence="2">The sequence shown here is derived from an EMBL/GenBank/DDBJ whole genome shotgun (WGS) entry which is preliminary data.</text>
</comment>
<feature type="compositionally biased region" description="Polar residues" evidence="1">
    <location>
        <begin position="185"/>
        <end position="194"/>
    </location>
</feature>
<dbReference type="AlphaFoldDB" id="A0A061IVL0"/>
<feature type="region of interest" description="Disordered" evidence="1">
    <location>
        <begin position="184"/>
        <end position="224"/>
    </location>
</feature>
<evidence type="ECO:0000313" key="2">
    <source>
        <dbReference type="EMBL" id="ESL06095.1"/>
    </source>
</evidence>
<evidence type="ECO:0000313" key="3">
    <source>
        <dbReference type="Proteomes" id="UP000031737"/>
    </source>
</evidence>
<feature type="region of interest" description="Disordered" evidence="1">
    <location>
        <begin position="380"/>
        <end position="489"/>
    </location>
</feature>
<protein>
    <submittedName>
        <fullName evidence="2">Uncharacterized protein</fullName>
    </submittedName>
</protein>
<organism evidence="2 3">
    <name type="scientific">Trypanosoma rangeli SC58</name>
    <dbReference type="NCBI Taxonomy" id="429131"/>
    <lineage>
        <taxon>Eukaryota</taxon>
        <taxon>Discoba</taxon>
        <taxon>Euglenozoa</taxon>
        <taxon>Kinetoplastea</taxon>
        <taxon>Metakinetoplastina</taxon>
        <taxon>Trypanosomatida</taxon>
        <taxon>Trypanosomatidae</taxon>
        <taxon>Trypanosoma</taxon>
        <taxon>Herpetosoma</taxon>
    </lineage>
</organism>
<dbReference type="VEuPathDB" id="TriTrypDB:TRSC58_06236"/>